<gene>
    <name evidence="1" type="primary">Dvir\GJ25648</name>
    <name evidence="1" type="ORF">Dvir_GJ25648</name>
</gene>
<protein>
    <submittedName>
        <fullName evidence="1">Uncharacterized protein</fullName>
    </submittedName>
</protein>
<organism evidence="1 2">
    <name type="scientific">Drosophila virilis</name>
    <name type="common">Fruit fly</name>
    <dbReference type="NCBI Taxonomy" id="7244"/>
    <lineage>
        <taxon>Eukaryota</taxon>
        <taxon>Metazoa</taxon>
        <taxon>Ecdysozoa</taxon>
        <taxon>Arthropoda</taxon>
        <taxon>Hexapoda</taxon>
        <taxon>Insecta</taxon>
        <taxon>Pterygota</taxon>
        <taxon>Neoptera</taxon>
        <taxon>Endopterygota</taxon>
        <taxon>Diptera</taxon>
        <taxon>Brachycera</taxon>
        <taxon>Muscomorpha</taxon>
        <taxon>Ephydroidea</taxon>
        <taxon>Drosophilidae</taxon>
        <taxon>Drosophila</taxon>
    </lineage>
</organism>
<dbReference type="Proteomes" id="UP000008792">
    <property type="component" value="Unassembled WGS sequence"/>
</dbReference>
<name>A0A0Q9WIL0_DROVI</name>
<dbReference type="InParanoid" id="A0A0Q9WIL0"/>
<keyword evidence="2" id="KW-1185">Reference proteome</keyword>
<proteinExistence type="predicted"/>
<evidence type="ECO:0000313" key="2">
    <source>
        <dbReference type="Proteomes" id="UP000008792"/>
    </source>
</evidence>
<accession>A0A0Q9WIL0</accession>
<dbReference type="AlphaFoldDB" id="A0A0Q9WIL0"/>
<evidence type="ECO:0000313" key="1">
    <source>
        <dbReference type="EMBL" id="KRF84489.1"/>
    </source>
</evidence>
<sequence length="55" mass="6439">MSQYVLRGKSKWHKRKLQRSHAKVIVRGIIGLTVHAKLYQRPLNNAKLGKQNFQI</sequence>
<reference evidence="1 2" key="1">
    <citation type="journal article" date="2007" name="Nature">
        <title>Evolution of genes and genomes on the Drosophila phylogeny.</title>
        <authorList>
            <consortium name="Drosophila 12 Genomes Consortium"/>
            <person name="Clark A.G."/>
            <person name="Eisen M.B."/>
            <person name="Smith D.R."/>
            <person name="Bergman C.M."/>
            <person name="Oliver B."/>
            <person name="Markow T.A."/>
            <person name="Kaufman T.C."/>
            <person name="Kellis M."/>
            <person name="Gelbart W."/>
            <person name="Iyer V.N."/>
            <person name="Pollard D.A."/>
            <person name="Sackton T.B."/>
            <person name="Larracuente A.M."/>
            <person name="Singh N.D."/>
            <person name="Abad J.P."/>
            <person name="Abt D.N."/>
            <person name="Adryan B."/>
            <person name="Aguade M."/>
            <person name="Akashi H."/>
            <person name="Anderson W.W."/>
            <person name="Aquadro C.F."/>
            <person name="Ardell D.H."/>
            <person name="Arguello R."/>
            <person name="Artieri C.G."/>
            <person name="Barbash D.A."/>
            <person name="Barker D."/>
            <person name="Barsanti P."/>
            <person name="Batterham P."/>
            <person name="Batzoglou S."/>
            <person name="Begun D."/>
            <person name="Bhutkar A."/>
            <person name="Blanco E."/>
            <person name="Bosak S.A."/>
            <person name="Bradley R.K."/>
            <person name="Brand A.D."/>
            <person name="Brent M.R."/>
            <person name="Brooks A.N."/>
            <person name="Brown R.H."/>
            <person name="Butlin R.K."/>
            <person name="Caggese C."/>
            <person name="Calvi B.R."/>
            <person name="Bernardo de Carvalho A."/>
            <person name="Caspi A."/>
            <person name="Castrezana S."/>
            <person name="Celniker S.E."/>
            <person name="Chang J.L."/>
            <person name="Chapple C."/>
            <person name="Chatterji S."/>
            <person name="Chinwalla A."/>
            <person name="Civetta A."/>
            <person name="Clifton S.W."/>
            <person name="Comeron J.M."/>
            <person name="Costello J.C."/>
            <person name="Coyne J.A."/>
            <person name="Daub J."/>
            <person name="David R.G."/>
            <person name="Delcher A.L."/>
            <person name="Delehaunty K."/>
            <person name="Do C.B."/>
            <person name="Ebling H."/>
            <person name="Edwards K."/>
            <person name="Eickbush T."/>
            <person name="Evans J.D."/>
            <person name="Filipski A."/>
            <person name="Findeiss S."/>
            <person name="Freyhult E."/>
            <person name="Fulton L."/>
            <person name="Fulton R."/>
            <person name="Garcia A.C."/>
            <person name="Gardiner A."/>
            <person name="Garfield D.A."/>
            <person name="Garvin B.E."/>
            <person name="Gibson G."/>
            <person name="Gilbert D."/>
            <person name="Gnerre S."/>
            <person name="Godfrey J."/>
            <person name="Good R."/>
            <person name="Gotea V."/>
            <person name="Gravely B."/>
            <person name="Greenberg A.J."/>
            <person name="Griffiths-Jones S."/>
            <person name="Gross S."/>
            <person name="Guigo R."/>
            <person name="Gustafson E.A."/>
            <person name="Haerty W."/>
            <person name="Hahn M.W."/>
            <person name="Halligan D.L."/>
            <person name="Halpern A.L."/>
            <person name="Halter G.M."/>
            <person name="Han M.V."/>
            <person name="Heger A."/>
            <person name="Hillier L."/>
            <person name="Hinrichs A.S."/>
            <person name="Holmes I."/>
            <person name="Hoskins R.A."/>
            <person name="Hubisz M.J."/>
            <person name="Hultmark D."/>
            <person name="Huntley M.A."/>
            <person name="Jaffe D.B."/>
            <person name="Jagadeeshan S."/>
            <person name="Jeck W.R."/>
            <person name="Johnson J."/>
            <person name="Jones C.D."/>
            <person name="Jordan W.C."/>
            <person name="Karpen G.H."/>
            <person name="Kataoka E."/>
            <person name="Keightley P.D."/>
            <person name="Kheradpour P."/>
            <person name="Kirkness E.F."/>
            <person name="Koerich L.B."/>
            <person name="Kristiansen K."/>
            <person name="Kudrna D."/>
            <person name="Kulathinal R.J."/>
            <person name="Kumar S."/>
            <person name="Kwok R."/>
            <person name="Lander E."/>
            <person name="Langley C.H."/>
            <person name="Lapoint R."/>
            <person name="Lazzaro B.P."/>
            <person name="Lee S.J."/>
            <person name="Levesque L."/>
            <person name="Li R."/>
            <person name="Lin C.F."/>
            <person name="Lin M.F."/>
            <person name="Lindblad-Toh K."/>
            <person name="Llopart A."/>
            <person name="Long M."/>
            <person name="Low L."/>
            <person name="Lozovsky E."/>
            <person name="Lu J."/>
            <person name="Luo M."/>
            <person name="Machado C.A."/>
            <person name="Makalowski W."/>
            <person name="Marzo M."/>
            <person name="Matsuda M."/>
            <person name="Matzkin L."/>
            <person name="McAllister B."/>
            <person name="McBride C.S."/>
            <person name="McKernan B."/>
            <person name="McKernan K."/>
            <person name="Mendez-Lago M."/>
            <person name="Minx P."/>
            <person name="Mollenhauer M.U."/>
            <person name="Montooth K."/>
            <person name="Mount S.M."/>
            <person name="Mu X."/>
            <person name="Myers E."/>
            <person name="Negre B."/>
            <person name="Newfeld S."/>
            <person name="Nielsen R."/>
            <person name="Noor M.A."/>
            <person name="O'Grady P."/>
            <person name="Pachter L."/>
            <person name="Papaceit M."/>
            <person name="Parisi M.J."/>
            <person name="Parisi M."/>
            <person name="Parts L."/>
            <person name="Pedersen J.S."/>
            <person name="Pesole G."/>
            <person name="Phillippy A.M."/>
            <person name="Ponting C.P."/>
            <person name="Pop M."/>
            <person name="Porcelli D."/>
            <person name="Powell J.R."/>
            <person name="Prohaska S."/>
            <person name="Pruitt K."/>
            <person name="Puig M."/>
            <person name="Quesneville H."/>
            <person name="Ram K.R."/>
            <person name="Rand D."/>
            <person name="Rasmussen M.D."/>
            <person name="Reed L.K."/>
            <person name="Reenan R."/>
            <person name="Reily A."/>
            <person name="Remington K.A."/>
            <person name="Rieger T.T."/>
            <person name="Ritchie M.G."/>
            <person name="Robin C."/>
            <person name="Rogers Y.H."/>
            <person name="Rohde C."/>
            <person name="Rozas J."/>
            <person name="Rubenfield M.J."/>
            <person name="Ruiz A."/>
            <person name="Russo S."/>
            <person name="Salzberg S.L."/>
            <person name="Sanchez-Gracia A."/>
            <person name="Saranga D.J."/>
            <person name="Sato H."/>
            <person name="Schaeffer S.W."/>
            <person name="Schatz M.C."/>
            <person name="Schlenke T."/>
            <person name="Schwartz R."/>
            <person name="Segarra C."/>
            <person name="Singh R.S."/>
            <person name="Sirot L."/>
            <person name="Sirota M."/>
            <person name="Sisneros N.B."/>
            <person name="Smith C.D."/>
            <person name="Smith T.F."/>
            <person name="Spieth J."/>
            <person name="Stage D.E."/>
            <person name="Stark A."/>
            <person name="Stephan W."/>
            <person name="Strausberg R.L."/>
            <person name="Strempel S."/>
            <person name="Sturgill D."/>
            <person name="Sutton G."/>
            <person name="Sutton G.G."/>
            <person name="Tao W."/>
            <person name="Teichmann S."/>
            <person name="Tobari Y.N."/>
            <person name="Tomimura Y."/>
            <person name="Tsolas J.M."/>
            <person name="Valente V.L."/>
            <person name="Venter E."/>
            <person name="Venter J.C."/>
            <person name="Vicario S."/>
            <person name="Vieira F.G."/>
            <person name="Vilella A.J."/>
            <person name="Villasante A."/>
            <person name="Walenz B."/>
            <person name="Wang J."/>
            <person name="Wasserman M."/>
            <person name="Watts T."/>
            <person name="Wilson D."/>
            <person name="Wilson R.K."/>
            <person name="Wing R.A."/>
            <person name="Wolfner M.F."/>
            <person name="Wong A."/>
            <person name="Wong G.K."/>
            <person name="Wu C.I."/>
            <person name="Wu G."/>
            <person name="Yamamoto D."/>
            <person name="Yang H.P."/>
            <person name="Yang S.P."/>
            <person name="Yorke J.A."/>
            <person name="Yoshida K."/>
            <person name="Zdobnov E."/>
            <person name="Zhang P."/>
            <person name="Zhang Y."/>
            <person name="Zimin A.V."/>
            <person name="Baldwin J."/>
            <person name="Abdouelleil A."/>
            <person name="Abdulkadir J."/>
            <person name="Abebe A."/>
            <person name="Abera B."/>
            <person name="Abreu J."/>
            <person name="Acer S.C."/>
            <person name="Aftuck L."/>
            <person name="Alexander A."/>
            <person name="An P."/>
            <person name="Anderson E."/>
            <person name="Anderson S."/>
            <person name="Arachi H."/>
            <person name="Azer M."/>
            <person name="Bachantsang P."/>
            <person name="Barry A."/>
            <person name="Bayul T."/>
            <person name="Berlin A."/>
            <person name="Bessette D."/>
            <person name="Bloom T."/>
            <person name="Blye J."/>
            <person name="Boguslavskiy L."/>
            <person name="Bonnet C."/>
            <person name="Boukhgalter B."/>
            <person name="Bourzgui I."/>
            <person name="Brown A."/>
            <person name="Cahill P."/>
            <person name="Channer S."/>
            <person name="Cheshatsang Y."/>
            <person name="Chuda L."/>
            <person name="Citroen M."/>
            <person name="Collymore A."/>
            <person name="Cooke P."/>
            <person name="Costello M."/>
            <person name="D'Aco K."/>
            <person name="Daza R."/>
            <person name="De Haan G."/>
            <person name="DeGray S."/>
            <person name="DeMaso C."/>
            <person name="Dhargay N."/>
            <person name="Dooley K."/>
            <person name="Dooley E."/>
            <person name="Doricent M."/>
            <person name="Dorje P."/>
            <person name="Dorjee K."/>
            <person name="Dupes A."/>
            <person name="Elong R."/>
            <person name="Falk J."/>
            <person name="Farina A."/>
            <person name="Faro S."/>
            <person name="Ferguson D."/>
            <person name="Fisher S."/>
            <person name="Foley C.D."/>
            <person name="Franke A."/>
            <person name="Friedrich D."/>
            <person name="Gadbois L."/>
            <person name="Gearin G."/>
            <person name="Gearin C.R."/>
            <person name="Giannoukos G."/>
            <person name="Goode T."/>
            <person name="Graham J."/>
            <person name="Grandbois E."/>
            <person name="Grewal S."/>
            <person name="Gyaltsen K."/>
            <person name="Hafez N."/>
            <person name="Hagos B."/>
            <person name="Hall J."/>
            <person name="Henson C."/>
            <person name="Hollinger A."/>
            <person name="Honan T."/>
            <person name="Huard M.D."/>
            <person name="Hughes L."/>
            <person name="Hurhula B."/>
            <person name="Husby M.E."/>
            <person name="Kamat A."/>
            <person name="Kanga B."/>
            <person name="Kashin S."/>
            <person name="Khazanovich D."/>
            <person name="Kisner P."/>
            <person name="Lance K."/>
            <person name="Lara M."/>
            <person name="Lee W."/>
            <person name="Lennon N."/>
            <person name="Letendre F."/>
            <person name="LeVine R."/>
            <person name="Lipovsky A."/>
            <person name="Liu X."/>
            <person name="Liu J."/>
            <person name="Liu S."/>
            <person name="Lokyitsang T."/>
            <person name="Lokyitsang Y."/>
            <person name="Lubonja R."/>
            <person name="Lui A."/>
            <person name="MacDonald P."/>
            <person name="Magnisalis V."/>
            <person name="Maru K."/>
            <person name="Matthews C."/>
            <person name="McCusker W."/>
            <person name="McDonough S."/>
            <person name="Mehta T."/>
            <person name="Meldrim J."/>
            <person name="Meneus L."/>
            <person name="Mihai O."/>
            <person name="Mihalev A."/>
            <person name="Mihova T."/>
            <person name="Mittelman R."/>
            <person name="Mlenga V."/>
            <person name="Montmayeur A."/>
            <person name="Mulrain L."/>
            <person name="Navidi A."/>
            <person name="Naylor J."/>
            <person name="Negash T."/>
            <person name="Nguyen T."/>
            <person name="Nguyen N."/>
            <person name="Nicol R."/>
            <person name="Norbu C."/>
            <person name="Norbu N."/>
            <person name="Novod N."/>
            <person name="O'Neill B."/>
            <person name="Osman S."/>
            <person name="Markiewicz E."/>
            <person name="Oyono O.L."/>
            <person name="Patti C."/>
            <person name="Phunkhang P."/>
            <person name="Pierre F."/>
            <person name="Priest M."/>
            <person name="Raghuraman S."/>
            <person name="Rege F."/>
            <person name="Reyes R."/>
            <person name="Rise C."/>
            <person name="Rogov P."/>
            <person name="Ross K."/>
            <person name="Ryan E."/>
            <person name="Settipalli S."/>
            <person name="Shea T."/>
            <person name="Sherpa N."/>
            <person name="Shi L."/>
            <person name="Shih D."/>
            <person name="Sparrow T."/>
            <person name="Spaulding J."/>
            <person name="Stalker J."/>
            <person name="Stange-Thomann N."/>
            <person name="Stavropoulos S."/>
            <person name="Stone C."/>
            <person name="Strader C."/>
            <person name="Tesfaye S."/>
            <person name="Thomson T."/>
            <person name="Thoulutsang Y."/>
            <person name="Thoulutsang D."/>
            <person name="Topham K."/>
            <person name="Topping I."/>
            <person name="Tsamla T."/>
            <person name="Vassiliev H."/>
            <person name="Vo A."/>
            <person name="Wangchuk T."/>
            <person name="Wangdi T."/>
            <person name="Weiand M."/>
            <person name="Wilkinson J."/>
            <person name="Wilson A."/>
            <person name="Yadav S."/>
            <person name="Young G."/>
            <person name="Yu Q."/>
            <person name="Zembek L."/>
            <person name="Zhong D."/>
            <person name="Zimmer A."/>
            <person name="Zwirko Z."/>
            <person name="Jaffe D.B."/>
            <person name="Alvarez P."/>
            <person name="Brockman W."/>
            <person name="Butler J."/>
            <person name="Chin C."/>
            <person name="Gnerre S."/>
            <person name="Grabherr M."/>
            <person name="Kleber M."/>
            <person name="Mauceli E."/>
            <person name="MacCallum I."/>
        </authorList>
    </citation>
    <scope>NUCLEOTIDE SEQUENCE [LARGE SCALE GENOMIC DNA]</scope>
    <source>
        <strain evidence="2">Tucson 15010-1051.87</strain>
    </source>
</reference>
<dbReference type="EMBL" id="CH940647">
    <property type="protein sequence ID" value="KRF84489.1"/>
    <property type="molecule type" value="Genomic_DNA"/>
</dbReference>